<accession>A0A3B1DHS4</accession>
<evidence type="ECO:0000313" key="1">
    <source>
        <dbReference type="EMBL" id="VAX42336.1"/>
    </source>
</evidence>
<proteinExistence type="predicted"/>
<name>A0A3B1DHS4_9ZZZZ</name>
<dbReference type="EMBL" id="UOGL01000646">
    <property type="protein sequence ID" value="VAX42336.1"/>
    <property type="molecule type" value="Genomic_DNA"/>
</dbReference>
<feature type="non-terminal residue" evidence="1">
    <location>
        <position position="26"/>
    </location>
</feature>
<dbReference type="AlphaFoldDB" id="A0A3B1DHS4"/>
<protein>
    <submittedName>
        <fullName evidence="1">Uncharacterized protein</fullName>
    </submittedName>
</protein>
<organism evidence="1">
    <name type="scientific">hydrothermal vent metagenome</name>
    <dbReference type="NCBI Taxonomy" id="652676"/>
    <lineage>
        <taxon>unclassified sequences</taxon>
        <taxon>metagenomes</taxon>
        <taxon>ecological metagenomes</taxon>
    </lineage>
</organism>
<reference evidence="1" key="1">
    <citation type="submission" date="2018-06" db="EMBL/GenBank/DDBJ databases">
        <authorList>
            <person name="Zhirakovskaya E."/>
        </authorList>
    </citation>
    <scope>NUCLEOTIDE SEQUENCE</scope>
</reference>
<sequence length="26" mass="2780">MSSVVAMYIPKPGEIIESLSLLAIAF</sequence>
<gene>
    <name evidence="1" type="ORF">MNBD_PLANCTO02-1813</name>
</gene>